<dbReference type="Pfam" id="PF11536">
    <property type="entry name" value="DUF3226"/>
    <property type="match status" value="1"/>
</dbReference>
<sequence length="223" mass="25142">MGDKIIMNLKIEKDILLLVEGRDEVEFFEALLKNINAHEVVQTIEVGGKDKFKNEFPALLLSPNFSSIKKYAIVRDADTSAKNTFKSVIGLLQRNNQPVPKYPGEMMTSNGVTTGIFIMPGNSEDGMLEDLCLKTVKEHPVLKCVDEYFSCLHDKLSHEKKTTSNEPNKFFYPKNESKAKMHAFLAGMDKFVPSLGIAAKKGYFNFNSEPLNEIKDFLQKLIS</sequence>
<evidence type="ECO:0000313" key="2">
    <source>
        <dbReference type="Proteomes" id="UP000189670"/>
    </source>
</evidence>
<accession>A0A1V1NX05</accession>
<dbReference type="Proteomes" id="UP000189670">
    <property type="component" value="Unassembled WGS sequence"/>
</dbReference>
<evidence type="ECO:0000313" key="1">
    <source>
        <dbReference type="EMBL" id="ETR67091.1"/>
    </source>
</evidence>
<reference evidence="2" key="1">
    <citation type="submission" date="2012-11" db="EMBL/GenBank/DDBJ databases">
        <authorList>
            <person name="Lucero-Rivera Y.E."/>
            <person name="Tovar-Ramirez D."/>
        </authorList>
    </citation>
    <scope>NUCLEOTIDE SEQUENCE [LARGE SCALE GENOMIC DNA]</scope>
    <source>
        <strain evidence="2">Araruama</strain>
    </source>
</reference>
<dbReference type="AlphaFoldDB" id="A0A1V1NX05"/>
<gene>
    <name evidence="1" type="ORF">OMM_05327</name>
</gene>
<dbReference type="SUPFAM" id="SSF160945">
    <property type="entry name" value="PH0156-like"/>
    <property type="match status" value="1"/>
</dbReference>
<organism evidence="1 2">
    <name type="scientific">Candidatus Magnetoglobus multicellularis str. Araruama</name>
    <dbReference type="NCBI Taxonomy" id="890399"/>
    <lineage>
        <taxon>Bacteria</taxon>
        <taxon>Pseudomonadati</taxon>
        <taxon>Thermodesulfobacteriota</taxon>
        <taxon>Desulfobacteria</taxon>
        <taxon>Desulfobacterales</taxon>
        <taxon>Desulfobacteraceae</taxon>
        <taxon>Candidatus Magnetoglobus</taxon>
    </lineage>
</organism>
<comment type="caution">
    <text evidence="1">The sequence shown here is derived from an EMBL/GenBank/DDBJ whole genome shotgun (WGS) entry which is preliminary data.</text>
</comment>
<protein>
    <submittedName>
        <fullName evidence="1">Uncharacterized protein</fullName>
    </submittedName>
</protein>
<name>A0A1V1NX05_9BACT</name>
<dbReference type="InterPro" id="IPR024508">
    <property type="entry name" value="DUF3226"/>
</dbReference>
<dbReference type="EMBL" id="ATBP01001564">
    <property type="protein sequence ID" value="ETR67091.1"/>
    <property type="molecule type" value="Genomic_DNA"/>
</dbReference>
<proteinExistence type="predicted"/>